<evidence type="ECO:0000313" key="4">
    <source>
        <dbReference type="Proteomes" id="UP000694402"/>
    </source>
</evidence>
<dbReference type="GO" id="GO:0001503">
    <property type="term" value="P:ossification"/>
    <property type="evidence" value="ECO:0007669"/>
    <property type="project" value="InterPro"/>
</dbReference>
<dbReference type="GO" id="GO:0007155">
    <property type="term" value="P:cell adhesion"/>
    <property type="evidence" value="ECO:0007669"/>
    <property type="project" value="InterPro"/>
</dbReference>
<name>A0AAZ3Q4R2_ONCTS</name>
<dbReference type="AlphaFoldDB" id="A0AAZ3Q4R2"/>
<dbReference type="Ensembl" id="ENSOTST00005124115.1">
    <property type="protein sequence ID" value="ENSOTSP00005122989.1"/>
    <property type="gene ID" value="ENSOTSG00005043807.2"/>
</dbReference>
<feature type="compositionally biased region" description="Acidic residues" evidence="1">
    <location>
        <begin position="92"/>
        <end position="109"/>
    </location>
</feature>
<keyword evidence="2" id="KW-0732">Signal</keyword>
<reference evidence="3" key="3">
    <citation type="submission" date="2025-09" db="UniProtKB">
        <authorList>
            <consortium name="Ensembl"/>
        </authorList>
    </citation>
    <scope>IDENTIFICATION</scope>
</reference>
<proteinExistence type="predicted"/>
<feature type="compositionally biased region" description="Low complexity" evidence="1">
    <location>
        <begin position="380"/>
        <end position="398"/>
    </location>
</feature>
<feature type="signal peptide" evidence="2">
    <location>
        <begin position="1"/>
        <end position="16"/>
    </location>
</feature>
<dbReference type="GeneTree" id="ENSGT00400000024390"/>
<dbReference type="PANTHER" id="PTHR10607">
    <property type="entry name" value="OSTEOPONTIN"/>
    <property type="match status" value="1"/>
</dbReference>
<evidence type="ECO:0000256" key="1">
    <source>
        <dbReference type="SAM" id="MobiDB-lite"/>
    </source>
</evidence>
<feature type="compositionally biased region" description="Acidic residues" evidence="1">
    <location>
        <begin position="64"/>
        <end position="73"/>
    </location>
</feature>
<accession>A0AAZ3Q4R2</accession>
<feature type="compositionally biased region" description="Basic and acidic residues" evidence="1">
    <location>
        <begin position="270"/>
        <end position="281"/>
    </location>
</feature>
<protein>
    <submittedName>
        <fullName evidence="3">Uncharacterized protein</fullName>
    </submittedName>
</protein>
<reference evidence="3" key="2">
    <citation type="submission" date="2025-08" db="UniProtKB">
        <authorList>
            <consortium name="Ensembl"/>
        </authorList>
    </citation>
    <scope>IDENTIFICATION</scope>
</reference>
<sequence>MKAAIVFVLLFATALGRPAIRSPSNSSESSEELVKPAPVLGIAPAELTEVAPVQNVDTATTSEESSDKDETEGADPTSDPTSDSTDSADSADSADSDDTDESSESEEADTTAAPATAEPTVEPTMATTEAPIYDDGRGDSMAYPSDYKKSIIYVDTNNIEKGPSPYKSYGKMDEGMYAGKKVSIYDTGLGNEIEKTMTVFKVNLFLLCVKILHFKLIGIISFHLVLEVGLNILPPPLSLPLQALQVHDLMEEDTSTPDVESQVLDASSGKAEESSMRKAHVDVASQDRTPSESTESQKAKSLESDATSERTSSASSDGTSESTSTSASNETDSSNSSEEATARPGAADSDSAESNESHDSDSDSAESSESHDSDSDSAEEAATVATITTDAPVVITAK</sequence>
<feature type="compositionally biased region" description="Low complexity" evidence="1">
    <location>
        <begin position="110"/>
        <end position="131"/>
    </location>
</feature>
<keyword evidence="4" id="KW-1185">Reference proteome</keyword>
<feature type="region of interest" description="Disordered" evidence="1">
    <location>
        <begin position="252"/>
        <end position="398"/>
    </location>
</feature>
<feature type="compositionally biased region" description="Low complexity" evidence="1">
    <location>
        <begin position="309"/>
        <end position="339"/>
    </location>
</feature>
<gene>
    <name evidence="3" type="primary">SPP1</name>
</gene>
<evidence type="ECO:0000256" key="2">
    <source>
        <dbReference type="SAM" id="SignalP"/>
    </source>
</evidence>
<feature type="chain" id="PRO_5044260679" evidence="2">
    <location>
        <begin position="17"/>
        <end position="398"/>
    </location>
</feature>
<feature type="region of interest" description="Disordered" evidence="1">
    <location>
        <begin position="45"/>
        <end position="139"/>
    </location>
</feature>
<dbReference type="Proteomes" id="UP000694402">
    <property type="component" value="Unassembled WGS sequence"/>
</dbReference>
<feature type="compositionally biased region" description="Low complexity" evidence="1">
    <location>
        <begin position="74"/>
        <end position="91"/>
    </location>
</feature>
<reference evidence="4" key="1">
    <citation type="journal article" date="2018" name="PLoS ONE">
        <title>Chinook salmon (Oncorhynchus tshawytscha) genome and transcriptome.</title>
        <authorList>
            <person name="Christensen K.A."/>
            <person name="Leong J.S."/>
            <person name="Sakhrani D."/>
            <person name="Biagi C.A."/>
            <person name="Minkley D.R."/>
            <person name="Withler R.E."/>
            <person name="Rondeau E.B."/>
            <person name="Koop B.F."/>
            <person name="Devlin R.H."/>
        </authorList>
    </citation>
    <scope>NUCLEOTIDE SEQUENCE [LARGE SCALE GENOMIC DNA]</scope>
</reference>
<dbReference type="InterPro" id="IPR002038">
    <property type="entry name" value="Osteopontin"/>
</dbReference>
<organism evidence="3 4">
    <name type="scientific">Oncorhynchus tshawytscha</name>
    <name type="common">Chinook salmon</name>
    <name type="synonym">Salmo tshawytscha</name>
    <dbReference type="NCBI Taxonomy" id="74940"/>
    <lineage>
        <taxon>Eukaryota</taxon>
        <taxon>Metazoa</taxon>
        <taxon>Chordata</taxon>
        <taxon>Craniata</taxon>
        <taxon>Vertebrata</taxon>
        <taxon>Euteleostomi</taxon>
        <taxon>Actinopterygii</taxon>
        <taxon>Neopterygii</taxon>
        <taxon>Teleostei</taxon>
        <taxon>Protacanthopterygii</taxon>
        <taxon>Salmoniformes</taxon>
        <taxon>Salmonidae</taxon>
        <taxon>Salmoninae</taxon>
        <taxon>Oncorhynchus</taxon>
    </lineage>
</organism>
<dbReference type="PANTHER" id="PTHR10607:SF1">
    <property type="entry name" value="OSTEOPONTIN"/>
    <property type="match status" value="1"/>
</dbReference>
<evidence type="ECO:0000313" key="3">
    <source>
        <dbReference type="Ensembl" id="ENSOTSP00005122989.1"/>
    </source>
</evidence>